<sequence>MESASSKTGDHPHEDVDIEKTDNHDEEVVTPDCKLCLMYYCIEDAVVEICRFLFCCKVYPPE</sequence>
<gene>
    <name evidence="2" type="ORF">CINCED_3A001497</name>
</gene>
<keyword evidence="3" id="KW-1185">Reference proteome</keyword>
<dbReference type="Proteomes" id="UP000325440">
    <property type="component" value="Unassembled WGS sequence"/>
</dbReference>
<accession>A0A5E4N8M4</accession>
<evidence type="ECO:0000313" key="3">
    <source>
        <dbReference type="Proteomes" id="UP000325440"/>
    </source>
</evidence>
<organism evidence="2 3">
    <name type="scientific">Cinara cedri</name>
    <dbReference type="NCBI Taxonomy" id="506608"/>
    <lineage>
        <taxon>Eukaryota</taxon>
        <taxon>Metazoa</taxon>
        <taxon>Ecdysozoa</taxon>
        <taxon>Arthropoda</taxon>
        <taxon>Hexapoda</taxon>
        <taxon>Insecta</taxon>
        <taxon>Pterygota</taxon>
        <taxon>Neoptera</taxon>
        <taxon>Paraneoptera</taxon>
        <taxon>Hemiptera</taxon>
        <taxon>Sternorrhyncha</taxon>
        <taxon>Aphidomorpha</taxon>
        <taxon>Aphidoidea</taxon>
        <taxon>Aphididae</taxon>
        <taxon>Lachninae</taxon>
        <taxon>Cinara</taxon>
    </lineage>
</organism>
<evidence type="ECO:0000313" key="2">
    <source>
        <dbReference type="EMBL" id="VVC41132.1"/>
    </source>
</evidence>
<protein>
    <submittedName>
        <fullName evidence="2">Uncharacterized protein</fullName>
    </submittedName>
</protein>
<reference evidence="2 3" key="1">
    <citation type="submission" date="2019-08" db="EMBL/GenBank/DDBJ databases">
        <authorList>
            <person name="Alioto T."/>
            <person name="Alioto T."/>
            <person name="Gomez Garrido J."/>
        </authorList>
    </citation>
    <scope>NUCLEOTIDE SEQUENCE [LARGE SCALE GENOMIC DNA]</scope>
</reference>
<evidence type="ECO:0000256" key="1">
    <source>
        <dbReference type="SAM" id="MobiDB-lite"/>
    </source>
</evidence>
<name>A0A5E4N8M4_9HEMI</name>
<proteinExistence type="predicted"/>
<feature type="region of interest" description="Disordered" evidence="1">
    <location>
        <begin position="1"/>
        <end position="27"/>
    </location>
</feature>
<dbReference type="EMBL" id="CABPRJ010001913">
    <property type="protein sequence ID" value="VVC41132.1"/>
    <property type="molecule type" value="Genomic_DNA"/>
</dbReference>
<dbReference type="AlphaFoldDB" id="A0A5E4N8M4"/>
<feature type="compositionally biased region" description="Basic and acidic residues" evidence="1">
    <location>
        <begin position="8"/>
        <end position="27"/>
    </location>
</feature>